<dbReference type="PROSITE" id="PS51257">
    <property type="entry name" value="PROKAR_LIPOPROTEIN"/>
    <property type="match status" value="1"/>
</dbReference>
<evidence type="ECO:0000256" key="2">
    <source>
        <dbReference type="ARBA" id="ARBA00022475"/>
    </source>
</evidence>
<protein>
    <submittedName>
        <fullName evidence="8">Putative small secreted protein</fullName>
    </submittedName>
</protein>
<dbReference type="AlphaFoldDB" id="A0A2T0VQ28"/>
<keyword evidence="5" id="KW-0564">Palmitate</keyword>
<evidence type="ECO:0000256" key="5">
    <source>
        <dbReference type="ARBA" id="ARBA00023139"/>
    </source>
</evidence>
<keyword evidence="3 7" id="KW-0732">Signal</keyword>
<evidence type="ECO:0000313" key="9">
    <source>
        <dbReference type="EMBL" id="TDR51144.1"/>
    </source>
</evidence>
<feature type="chain" id="PRO_5044580479" evidence="7">
    <location>
        <begin position="20"/>
        <end position="43"/>
    </location>
</feature>
<evidence type="ECO:0000313" key="10">
    <source>
        <dbReference type="Proteomes" id="UP000239896"/>
    </source>
</evidence>
<dbReference type="EMBL" id="PVTM01000004">
    <property type="protein sequence ID" value="PRY72420.1"/>
    <property type="molecule type" value="Genomic_DNA"/>
</dbReference>
<gene>
    <name evidence="8" type="ORF">BCL64_104248</name>
    <name evidence="9" type="ORF">DFP85_11960</name>
</gene>
<accession>A0A2T0VQ28</accession>
<comment type="similarity">
    <text evidence="1">Belongs to the EcnA/EcnB lipoprotein family.</text>
</comment>
<dbReference type="EMBL" id="SNZJ01000019">
    <property type="protein sequence ID" value="TDR51144.1"/>
    <property type="molecule type" value="Genomic_DNA"/>
</dbReference>
<proteinExistence type="inferred from homology"/>
<evidence type="ECO:0000313" key="8">
    <source>
        <dbReference type="EMBL" id="PRY72420.1"/>
    </source>
</evidence>
<evidence type="ECO:0000256" key="1">
    <source>
        <dbReference type="ARBA" id="ARBA00010296"/>
    </source>
</evidence>
<keyword evidence="6" id="KW-0449">Lipoprotein</keyword>
<organism evidence="8 10">
    <name type="scientific">Halomonas ventosae</name>
    <dbReference type="NCBI Taxonomy" id="229007"/>
    <lineage>
        <taxon>Bacteria</taxon>
        <taxon>Pseudomonadati</taxon>
        <taxon>Pseudomonadota</taxon>
        <taxon>Gammaproteobacteria</taxon>
        <taxon>Oceanospirillales</taxon>
        <taxon>Halomonadaceae</taxon>
        <taxon>Halomonas</taxon>
    </lineage>
</organism>
<evidence type="ECO:0000256" key="6">
    <source>
        <dbReference type="ARBA" id="ARBA00023288"/>
    </source>
</evidence>
<dbReference type="GO" id="GO:0016020">
    <property type="term" value="C:membrane"/>
    <property type="evidence" value="ECO:0007669"/>
    <property type="project" value="InterPro"/>
</dbReference>
<reference evidence="9 11" key="2">
    <citation type="submission" date="2019-03" db="EMBL/GenBank/DDBJ databases">
        <title>Genomic Encyclopedia of Type Strains, Phase III (KMG-III): the genomes of soil and plant-associated and newly described type strains.</title>
        <authorList>
            <person name="Whitman W."/>
        </authorList>
    </citation>
    <scope>NUCLEOTIDE SEQUENCE [LARGE SCALE GENOMIC DNA]</scope>
    <source>
        <strain evidence="9 11">CECT 5797</strain>
    </source>
</reference>
<sequence>MKKAIAMSFMLLMTAGLLAGCNTLEGAGQDVEQGGEAVQDAAS</sequence>
<evidence type="ECO:0000256" key="3">
    <source>
        <dbReference type="ARBA" id="ARBA00022729"/>
    </source>
</evidence>
<evidence type="ECO:0000313" key="11">
    <source>
        <dbReference type="Proteomes" id="UP000295212"/>
    </source>
</evidence>
<dbReference type="Pfam" id="PF08085">
    <property type="entry name" value="Entericidin"/>
    <property type="match status" value="1"/>
</dbReference>
<dbReference type="InterPro" id="IPR012556">
    <property type="entry name" value="Entericidin"/>
</dbReference>
<comment type="caution">
    <text evidence="8">The sequence shown here is derived from an EMBL/GenBank/DDBJ whole genome shotgun (WGS) entry which is preliminary data.</text>
</comment>
<reference evidence="8 10" key="1">
    <citation type="submission" date="2018-03" db="EMBL/GenBank/DDBJ databases">
        <title>Comparative analysis of microorganisms from saline springs in Andes Mountain Range, Colombia.</title>
        <authorList>
            <person name="Rubin E."/>
        </authorList>
    </citation>
    <scope>NUCLEOTIDE SEQUENCE [LARGE SCALE GENOMIC DNA]</scope>
    <source>
        <strain evidence="8 10">USBA 854</strain>
    </source>
</reference>
<dbReference type="Proteomes" id="UP000239896">
    <property type="component" value="Unassembled WGS sequence"/>
</dbReference>
<keyword evidence="4" id="KW-0472">Membrane</keyword>
<feature type="signal peptide" evidence="7">
    <location>
        <begin position="1"/>
        <end position="19"/>
    </location>
</feature>
<dbReference type="OrthoDB" id="9181810at2"/>
<dbReference type="Proteomes" id="UP000295212">
    <property type="component" value="Unassembled WGS sequence"/>
</dbReference>
<name>A0A2T0VQ28_9GAMM</name>
<keyword evidence="2" id="KW-1003">Cell membrane</keyword>
<dbReference type="RefSeq" id="WP_106230228.1">
    <property type="nucleotide sequence ID" value="NZ_PVTM01000004.1"/>
</dbReference>
<evidence type="ECO:0000256" key="4">
    <source>
        <dbReference type="ARBA" id="ARBA00023136"/>
    </source>
</evidence>
<dbReference type="GO" id="GO:0009636">
    <property type="term" value="P:response to toxic substance"/>
    <property type="evidence" value="ECO:0007669"/>
    <property type="project" value="InterPro"/>
</dbReference>
<keyword evidence="10" id="KW-1185">Reference proteome</keyword>
<evidence type="ECO:0000256" key="7">
    <source>
        <dbReference type="SAM" id="SignalP"/>
    </source>
</evidence>